<dbReference type="Pfam" id="PF00560">
    <property type="entry name" value="LRR_1"/>
    <property type="match status" value="1"/>
</dbReference>
<dbReference type="AlphaFoldDB" id="A0A6T6EP39"/>
<dbReference type="InterPro" id="IPR001611">
    <property type="entry name" value="Leu-rich_rpt"/>
</dbReference>
<protein>
    <recommendedName>
        <fullName evidence="4">Leucine-rich repeat-containing N-terminal plant-type domain-containing protein</fullName>
    </recommendedName>
</protein>
<reference evidence="2" key="1">
    <citation type="submission" date="2021-01" db="EMBL/GenBank/DDBJ databases">
        <authorList>
            <person name="Corre E."/>
            <person name="Pelletier E."/>
            <person name="Niang G."/>
            <person name="Scheremetjew M."/>
            <person name="Finn R."/>
            <person name="Kale V."/>
            <person name="Holt S."/>
            <person name="Cochrane G."/>
            <person name="Meng A."/>
            <person name="Brown T."/>
            <person name="Cohen L."/>
        </authorList>
    </citation>
    <scope>NUCLEOTIDE SEQUENCE</scope>
    <source>
        <strain evidence="2">CCMP3328</strain>
    </source>
</reference>
<dbReference type="EMBL" id="HBEF01006989">
    <property type="protein sequence ID" value="CAD8332262.1"/>
    <property type="molecule type" value="Transcribed_RNA"/>
</dbReference>
<evidence type="ECO:0008006" key="4">
    <source>
        <dbReference type="Google" id="ProtNLM"/>
    </source>
</evidence>
<organism evidence="2">
    <name type="scientific">Craspedostauros australis</name>
    <dbReference type="NCBI Taxonomy" id="1486917"/>
    <lineage>
        <taxon>Eukaryota</taxon>
        <taxon>Sar</taxon>
        <taxon>Stramenopiles</taxon>
        <taxon>Ochrophyta</taxon>
        <taxon>Bacillariophyta</taxon>
        <taxon>Bacillariophyceae</taxon>
        <taxon>Bacillariophycidae</taxon>
        <taxon>Naviculales</taxon>
        <taxon>Naviculaceae</taxon>
        <taxon>Craspedostauros</taxon>
    </lineage>
</organism>
<feature type="signal peptide" evidence="1">
    <location>
        <begin position="1"/>
        <end position="28"/>
    </location>
</feature>
<proteinExistence type="predicted"/>
<dbReference type="PANTHER" id="PTHR48054">
    <property type="entry name" value="RECEPTOR KINASE-LIKE PROTEIN XA21"/>
    <property type="match status" value="1"/>
</dbReference>
<dbReference type="SUPFAM" id="SSF52058">
    <property type="entry name" value="L domain-like"/>
    <property type="match status" value="1"/>
</dbReference>
<accession>A0A6T6EP39</accession>
<dbReference type="Gene3D" id="3.80.10.10">
    <property type="entry name" value="Ribonuclease Inhibitor"/>
    <property type="match status" value="1"/>
</dbReference>
<dbReference type="InterPro" id="IPR052592">
    <property type="entry name" value="LRR-RLK"/>
</dbReference>
<name>A0A6T6EP39_9STRA</name>
<dbReference type="EMBL" id="HBEF01006988">
    <property type="protein sequence ID" value="CAD8332261.1"/>
    <property type="molecule type" value="Transcribed_RNA"/>
</dbReference>
<evidence type="ECO:0000313" key="3">
    <source>
        <dbReference type="EMBL" id="CAD8332262.1"/>
    </source>
</evidence>
<sequence length="334" mass="36061">MSPSASPTELNLMLSLMLLLSPNAYSDSKDISSTTDNIATPGTPQQLVFEWLCPDETCGFPEDEAERIEARLSDAGRVMELQQLYALATFYLSTGASEWLQRDGWEDDLSTLVDDSATMDPSITSSPLTTLVFRSKGDTPAGGAAWCSWHGVECWQIPPSADLPVAVSYVSGLVLSQNDMHGVQIPSELAFLSTIQTFNISQNSLAGTLPSSLGENYAAHLEFFDVSYNILTGMVPSSYGVWEKVKLLDASHNLMSDKPPANVCELKVQLDTTIAMDCNKNDAGKVRVCCGCCRICCVGGRAETTDDGINFVENQCIEQSTGPLPNDCVLVDDG</sequence>
<feature type="chain" id="PRO_5036393636" description="Leucine-rich repeat-containing N-terminal plant-type domain-containing protein" evidence="1">
    <location>
        <begin position="29"/>
        <end position="334"/>
    </location>
</feature>
<evidence type="ECO:0000256" key="1">
    <source>
        <dbReference type="SAM" id="SignalP"/>
    </source>
</evidence>
<dbReference type="PANTHER" id="PTHR48054:SF94">
    <property type="entry name" value="LEUCINE-RICH REPEAT RECEPTOR-LIKE PROTEIN FASCIATED EAR2"/>
    <property type="match status" value="1"/>
</dbReference>
<keyword evidence="1" id="KW-0732">Signal</keyword>
<dbReference type="InterPro" id="IPR032675">
    <property type="entry name" value="LRR_dom_sf"/>
</dbReference>
<gene>
    <name evidence="2" type="ORF">CAUS1442_LOCUS4360</name>
    <name evidence="3" type="ORF">CAUS1442_LOCUS4361</name>
</gene>
<evidence type="ECO:0000313" key="2">
    <source>
        <dbReference type="EMBL" id="CAD8332261.1"/>
    </source>
</evidence>